<proteinExistence type="predicted"/>
<evidence type="ECO:0000313" key="5">
    <source>
        <dbReference type="Proteomes" id="UP000011863"/>
    </source>
</evidence>
<gene>
    <name evidence="4" type="ORF">YM304_19400</name>
</gene>
<dbReference type="EMBL" id="AP012057">
    <property type="protein sequence ID" value="BAN02254.1"/>
    <property type="molecule type" value="Genomic_DNA"/>
</dbReference>
<feature type="coiled-coil region" evidence="1">
    <location>
        <begin position="63"/>
        <end position="90"/>
    </location>
</feature>
<evidence type="ECO:0000256" key="1">
    <source>
        <dbReference type="SAM" id="Coils"/>
    </source>
</evidence>
<feature type="transmembrane region" description="Helical" evidence="3">
    <location>
        <begin position="37"/>
        <end position="59"/>
    </location>
</feature>
<reference evidence="4 5" key="1">
    <citation type="journal article" date="2013" name="Int. J. Syst. Evol. Microbiol.">
        <title>Ilumatobacter nonamiense sp. nov. and Ilumatobacter coccineum sp. nov., isolated from seashore sand.</title>
        <authorList>
            <person name="Matsumoto A."/>
            <person name="Kasai H."/>
            <person name="Matsuo Y."/>
            <person name="Shizuri Y."/>
            <person name="Ichikawa N."/>
            <person name="Fujita N."/>
            <person name="Omura S."/>
            <person name="Takahashi Y."/>
        </authorList>
    </citation>
    <scope>NUCLEOTIDE SEQUENCE [LARGE SCALE GENOMIC DNA]</scope>
    <source>
        <strain evidence="5">NBRC 103263 / KCTC 29153 / YM16-304</strain>
    </source>
</reference>
<keyword evidence="3" id="KW-1133">Transmembrane helix</keyword>
<organism evidence="4 5">
    <name type="scientific">Ilumatobacter coccineus (strain NBRC 103263 / KCTC 29153 / YM16-304)</name>
    <dbReference type="NCBI Taxonomy" id="1313172"/>
    <lineage>
        <taxon>Bacteria</taxon>
        <taxon>Bacillati</taxon>
        <taxon>Actinomycetota</taxon>
        <taxon>Acidimicrobiia</taxon>
        <taxon>Acidimicrobiales</taxon>
        <taxon>Ilumatobacteraceae</taxon>
        <taxon>Ilumatobacter</taxon>
    </lineage>
</organism>
<sequence length="163" mass="17794">MAVPLRSRAPKKQSISTGRKSQRTPKLSVVAPRRRRWPAIFVGIAIFVVIGGMLGAAVFHTQLAQRQLEIDGLERSVDEARERFGALRRDRAVLRSPERIADEATRLGMVRGTTNEFVSIDPDALARQIAAGGVVSGDVVRVLDDADPLDQFRDVKAVSAGQP</sequence>
<evidence type="ECO:0000256" key="3">
    <source>
        <dbReference type="SAM" id="Phobius"/>
    </source>
</evidence>
<keyword evidence="3" id="KW-0812">Transmembrane</keyword>
<keyword evidence="3" id="KW-0472">Membrane</keyword>
<dbReference type="KEGG" id="aym:YM304_19400"/>
<accession>A0A6C7E2G2</accession>
<dbReference type="OrthoDB" id="5244075at2"/>
<evidence type="ECO:0000313" key="4">
    <source>
        <dbReference type="EMBL" id="BAN02254.1"/>
    </source>
</evidence>
<feature type="region of interest" description="Disordered" evidence="2">
    <location>
        <begin position="1"/>
        <end position="28"/>
    </location>
</feature>
<keyword evidence="5" id="KW-1185">Reference proteome</keyword>
<evidence type="ECO:0000256" key="2">
    <source>
        <dbReference type="SAM" id="MobiDB-lite"/>
    </source>
</evidence>
<dbReference type="AlphaFoldDB" id="A0A6C7E2G2"/>
<evidence type="ECO:0008006" key="6">
    <source>
        <dbReference type="Google" id="ProtNLM"/>
    </source>
</evidence>
<name>A0A6C7E2G2_ILUCY</name>
<dbReference type="RefSeq" id="WP_015441501.1">
    <property type="nucleotide sequence ID" value="NC_020520.1"/>
</dbReference>
<dbReference type="Proteomes" id="UP000011863">
    <property type="component" value="Chromosome"/>
</dbReference>
<keyword evidence="1" id="KW-0175">Coiled coil</keyword>
<protein>
    <recommendedName>
        <fullName evidence="6">Cell division protein FtsL</fullName>
    </recommendedName>
</protein>